<name>A0A7I7U8K1_MYCPF</name>
<gene>
    <name evidence="2" type="ORF">MPRF_38480</name>
</gene>
<reference evidence="2 3" key="1">
    <citation type="journal article" date="2019" name="Emerg. Microbes Infect.">
        <title>Comprehensive subspecies identification of 175 nontuberculous mycobacteria species based on 7547 genomic profiles.</title>
        <authorList>
            <person name="Matsumoto Y."/>
            <person name="Kinjo T."/>
            <person name="Motooka D."/>
            <person name="Nabeya D."/>
            <person name="Jung N."/>
            <person name="Uechi K."/>
            <person name="Horii T."/>
            <person name="Iida T."/>
            <person name="Fujita J."/>
            <person name="Nakamura S."/>
        </authorList>
    </citation>
    <scope>NUCLEOTIDE SEQUENCE [LARGE SCALE GENOMIC DNA]</scope>
    <source>
        <strain evidence="2 3">JCM 6367</strain>
    </source>
</reference>
<evidence type="ECO:0000313" key="2">
    <source>
        <dbReference type="EMBL" id="BBY76949.1"/>
    </source>
</evidence>
<proteinExistence type="predicted"/>
<accession>A0A7I7U8K1</accession>
<dbReference type="EMBL" id="AP022598">
    <property type="protein sequence ID" value="BBY76949.1"/>
    <property type="molecule type" value="Genomic_DNA"/>
</dbReference>
<sequence length="85" mass="8692">MGAITAATVTMTSRSTRSAQITRADTLTGPAGPTDLITCHPAGPRKPAGGVDGWRAGSPSREGIADECQMQAKCARTRPLGWPGG</sequence>
<protein>
    <submittedName>
        <fullName evidence="2">Uncharacterized protein</fullName>
    </submittedName>
</protein>
<dbReference type="Proteomes" id="UP000466554">
    <property type="component" value="Chromosome"/>
</dbReference>
<evidence type="ECO:0000256" key="1">
    <source>
        <dbReference type="SAM" id="MobiDB-lite"/>
    </source>
</evidence>
<evidence type="ECO:0000313" key="3">
    <source>
        <dbReference type="Proteomes" id="UP000466554"/>
    </source>
</evidence>
<organism evidence="2 3">
    <name type="scientific">Mycolicibacterium parafortuitum</name>
    <name type="common">Mycobacterium parafortuitum</name>
    <dbReference type="NCBI Taxonomy" id="39692"/>
    <lineage>
        <taxon>Bacteria</taxon>
        <taxon>Bacillati</taxon>
        <taxon>Actinomycetota</taxon>
        <taxon>Actinomycetes</taxon>
        <taxon>Mycobacteriales</taxon>
        <taxon>Mycobacteriaceae</taxon>
        <taxon>Mycolicibacterium</taxon>
    </lineage>
</organism>
<feature type="region of interest" description="Disordered" evidence="1">
    <location>
        <begin position="25"/>
        <end position="61"/>
    </location>
</feature>
<dbReference type="AlphaFoldDB" id="A0A7I7U8K1"/>